<evidence type="ECO:0000313" key="1">
    <source>
        <dbReference type="EMBL" id="OGG42059.1"/>
    </source>
</evidence>
<name>A0A1F6BYN2_9BACT</name>
<dbReference type="AlphaFoldDB" id="A0A1F6BYN2"/>
<dbReference type="EMBL" id="MFKK01000008">
    <property type="protein sequence ID" value="OGG42059.1"/>
    <property type="molecule type" value="Genomic_DNA"/>
</dbReference>
<accession>A0A1F6BYN2</accession>
<gene>
    <name evidence="1" type="ORF">A3A21_03465</name>
</gene>
<reference evidence="1 2" key="1">
    <citation type="journal article" date="2016" name="Nat. Commun.">
        <title>Thousands of microbial genomes shed light on interconnected biogeochemical processes in an aquifer system.</title>
        <authorList>
            <person name="Anantharaman K."/>
            <person name="Brown C.T."/>
            <person name="Hug L.A."/>
            <person name="Sharon I."/>
            <person name="Castelle C.J."/>
            <person name="Probst A.J."/>
            <person name="Thomas B.C."/>
            <person name="Singh A."/>
            <person name="Wilkins M.J."/>
            <person name="Karaoz U."/>
            <person name="Brodie E.L."/>
            <person name="Williams K.H."/>
            <person name="Hubbard S.S."/>
            <person name="Banfield J.F."/>
        </authorList>
    </citation>
    <scope>NUCLEOTIDE SEQUENCE [LARGE SCALE GENOMIC DNA]</scope>
</reference>
<organism evidence="1 2">
    <name type="scientific">Candidatus Jorgensenbacteria bacterium RIFCSPLOWO2_01_FULL_45_25b</name>
    <dbReference type="NCBI Taxonomy" id="1798471"/>
    <lineage>
        <taxon>Bacteria</taxon>
        <taxon>Candidatus Joergenseniibacteriota</taxon>
    </lineage>
</organism>
<protein>
    <recommendedName>
        <fullName evidence="3">Glycosidase</fullName>
    </recommendedName>
</protein>
<comment type="caution">
    <text evidence="1">The sequence shown here is derived from an EMBL/GenBank/DDBJ whole genome shotgun (WGS) entry which is preliminary data.</text>
</comment>
<evidence type="ECO:0000313" key="2">
    <source>
        <dbReference type="Proteomes" id="UP000176996"/>
    </source>
</evidence>
<sequence>MGQVHEKLARILRTDKDTIINIDKRLSEVTGKKGIIEKIISEKERRIAEHLQIFGLSPAASPRDVFQSLIKKVEADEEFLKVVFGNPDSSRPEGLARILEIIRGVVGPTKGFFLKEEKAREFLTKEPPKKVMEYLGYSSSEAMLGKENLFEVYSALRFVEDSEWMNGVFFKQYEALTPDDFEEREIRLQVLDIKWLRSAEHFLTHKLHNISHLKEMGVVFVIPATFGISGEILRMTSLIFHYLSEVPYYSDMFRRIAKMPTGEKSSFGSNLISLLRGDVIDRNPSDNNFEGGRMFWLVIQRYLAKDDQNDWRLFVPHINPEAIHWLRAEEHLVEVGKKFQGVSRGLDFWLNMDWVGDFFRDDDGNDILISFDLVDTVMSLVKKKEHIKFLYHHEEALWNKIFMEYFGREKLVAYSQEHLLKGYVEI</sequence>
<proteinExistence type="predicted"/>
<evidence type="ECO:0008006" key="3">
    <source>
        <dbReference type="Google" id="ProtNLM"/>
    </source>
</evidence>
<dbReference type="STRING" id="1798471.A3A21_03465"/>
<dbReference type="Proteomes" id="UP000176996">
    <property type="component" value="Unassembled WGS sequence"/>
</dbReference>